<organism evidence="5 6">
    <name type="scientific">Tieghemostelium lacteum</name>
    <name type="common">Slime mold</name>
    <name type="synonym">Dictyostelium lacteum</name>
    <dbReference type="NCBI Taxonomy" id="361077"/>
    <lineage>
        <taxon>Eukaryota</taxon>
        <taxon>Amoebozoa</taxon>
        <taxon>Evosea</taxon>
        <taxon>Eumycetozoa</taxon>
        <taxon>Dictyostelia</taxon>
        <taxon>Dictyosteliales</taxon>
        <taxon>Raperosteliaceae</taxon>
        <taxon>Tieghemostelium</taxon>
    </lineage>
</organism>
<keyword evidence="2" id="KW-0689">Ribosomal protein</keyword>
<evidence type="ECO:0000256" key="4">
    <source>
        <dbReference type="SAM" id="Phobius"/>
    </source>
</evidence>
<evidence type="ECO:0000313" key="6">
    <source>
        <dbReference type="Proteomes" id="UP000076078"/>
    </source>
</evidence>
<dbReference type="InterPro" id="IPR011332">
    <property type="entry name" value="Ribosomal_zn-bd"/>
</dbReference>
<name>A0A151Z843_TIELA</name>
<accession>A0A151Z843</accession>
<evidence type="ECO:0000313" key="5">
    <source>
        <dbReference type="EMBL" id="KYQ90143.1"/>
    </source>
</evidence>
<comment type="caution">
    <text evidence="5">The sequence shown here is derived from an EMBL/GenBank/DDBJ whole genome shotgun (WGS) entry which is preliminary data.</text>
</comment>
<evidence type="ECO:0000256" key="2">
    <source>
        <dbReference type="ARBA" id="ARBA00022980"/>
    </source>
</evidence>
<dbReference type="EMBL" id="LODT01000037">
    <property type="protein sequence ID" value="KYQ90143.1"/>
    <property type="molecule type" value="Genomic_DNA"/>
</dbReference>
<dbReference type="FunCoup" id="A0A151Z843">
    <property type="interactions" value="1"/>
</dbReference>
<protein>
    <submittedName>
        <fullName evidence="5">Uncharacterized protein</fullName>
    </submittedName>
</protein>
<evidence type="ECO:0000256" key="3">
    <source>
        <dbReference type="ARBA" id="ARBA00023274"/>
    </source>
</evidence>
<keyword evidence="4" id="KW-0472">Membrane</keyword>
<comment type="similarity">
    <text evidence="1">Belongs to the bacterial ribosomal protein bL32 family.</text>
</comment>
<evidence type="ECO:0000256" key="1">
    <source>
        <dbReference type="ARBA" id="ARBA00008560"/>
    </source>
</evidence>
<keyword evidence="4" id="KW-1133">Transmembrane helix</keyword>
<dbReference type="InterPro" id="IPR002677">
    <property type="entry name" value="Ribosomal_bL32"/>
</dbReference>
<sequence length="133" mass="15361">MQGSFLGSIVKSLPKYTTPLTSNGVRYNYKFLIPGASNSIAHDVPAIESAIPENNIEQSEMELMAVPKKRTSYTRNRTRNSAKKYENIHHYTIVQKIITIVMVTKSSLIFLEHIIFFFFVFGYCYNCIRKNER</sequence>
<feature type="transmembrane region" description="Helical" evidence="4">
    <location>
        <begin position="108"/>
        <end position="128"/>
    </location>
</feature>
<dbReference type="GO" id="GO:0015934">
    <property type="term" value="C:large ribosomal subunit"/>
    <property type="evidence" value="ECO:0007669"/>
    <property type="project" value="InterPro"/>
</dbReference>
<keyword evidence="6" id="KW-1185">Reference proteome</keyword>
<gene>
    <name evidence="5" type="ORF">DLAC_08731</name>
</gene>
<dbReference type="GO" id="GO:0003735">
    <property type="term" value="F:structural constituent of ribosome"/>
    <property type="evidence" value="ECO:0007669"/>
    <property type="project" value="InterPro"/>
</dbReference>
<dbReference type="AlphaFoldDB" id="A0A151Z843"/>
<dbReference type="Proteomes" id="UP000076078">
    <property type="component" value="Unassembled WGS sequence"/>
</dbReference>
<dbReference type="GO" id="GO:0006412">
    <property type="term" value="P:translation"/>
    <property type="evidence" value="ECO:0007669"/>
    <property type="project" value="InterPro"/>
</dbReference>
<reference evidence="5 6" key="1">
    <citation type="submission" date="2015-12" db="EMBL/GenBank/DDBJ databases">
        <title>Dictyostelia acquired genes for synthesis and detection of signals that induce cell-type specialization by lateral gene transfer from prokaryotes.</title>
        <authorList>
            <person name="Gloeckner G."/>
            <person name="Schaap P."/>
        </authorList>
    </citation>
    <scope>NUCLEOTIDE SEQUENCE [LARGE SCALE GENOMIC DNA]</scope>
    <source>
        <strain evidence="5 6">TK</strain>
    </source>
</reference>
<dbReference type="SUPFAM" id="SSF57829">
    <property type="entry name" value="Zn-binding ribosomal proteins"/>
    <property type="match status" value="1"/>
</dbReference>
<keyword evidence="4" id="KW-0812">Transmembrane</keyword>
<proteinExistence type="inferred from homology"/>
<dbReference type="Pfam" id="PF01783">
    <property type="entry name" value="Ribosomal_L32p"/>
    <property type="match status" value="1"/>
</dbReference>
<dbReference type="InParanoid" id="A0A151Z843"/>
<keyword evidence="3" id="KW-0687">Ribonucleoprotein</keyword>